<evidence type="ECO:0000313" key="3">
    <source>
        <dbReference type="Proteomes" id="UP000192731"/>
    </source>
</evidence>
<keyword evidence="1" id="KW-0812">Transmembrane</keyword>
<dbReference type="Proteomes" id="UP000192731">
    <property type="component" value="Unassembled WGS sequence"/>
</dbReference>
<keyword evidence="1" id="KW-0472">Membrane</keyword>
<keyword evidence="1" id="KW-1133">Transmembrane helix</keyword>
<feature type="transmembrane region" description="Helical" evidence="1">
    <location>
        <begin position="90"/>
        <end position="111"/>
    </location>
</feature>
<feature type="transmembrane region" description="Helical" evidence="1">
    <location>
        <begin position="12"/>
        <end position="36"/>
    </location>
</feature>
<sequence>MAKLGVKGTKTLKGIHLFFVCAWLGAGISLFMLGLFKGSITNGDELYAMNLATKIIDDYLIIPAAMGTLLTGIIYSIFTRWGFFKFKWITFKYIITVAQILFGSFFLGPWLNEAIKIVDLERSAALQNLTYLHNSQMNLYLGAVQMSLLVVVIFISIYKPWGKKKVEG</sequence>
<feature type="transmembrane region" description="Helical" evidence="1">
    <location>
        <begin position="139"/>
        <end position="158"/>
    </location>
</feature>
<dbReference type="AlphaFoldDB" id="A0A1W1UQW7"/>
<dbReference type="STRING" id="656914.SAMN00017405_1042"/>
<keyword evidence="3" id="KW-1185">Reference proteome</keyword>
<evidence type="ECO:0000313" key="2">
    <source>
        <dbReference type="EMBL" id="SMB83460.1"/>
    </source>
</evidence>
<gene>
    <name evidence="2" type="ORF">SAMN00017405_1042</name>
</gene>
<dbReference type="EMBL" id="FWWT01000008">
    <property type="protein sequence ID" value="SMB83460.1"/>
    <property type="molecule type" value="Genomic_DNA"/>
</dbReference>
<dbReference type="RefSeq" id="WP_084052284.1">
    <property type="nucleotide sequence ID" value="NZ_FWWT01000008.1"/>
</dbReference>
<name>A0A1W1UQW7_DESTI</name>
<proteinExistence type="predicted"/>
<feature type="transmembrane region" description="Helical" evidence="1">
    <location>
        <begin position="59"/>
        <end position="78"/>
    </location>
</feature>
<reference evidence="2 3" key="1">
    <citation type="submission" date="2017-04" db="EMBL/GenBank/DDBJ databases">
        <authorList>
            <person name="Afonso C.L."/>
            <person name="Miller P.J."/>
            <person name="Scott M.A."/>
            <person name="Spackman E."/>
            <person name="Goraichik I."/>
            <person name="Dimitrov K.M."/>
            <person name="Suarez D.L."/>
            <person name="Swayne D.E."/>
        </authorList>
    </citation>
    <scope>NUCLEOTIDE SEQUENCE [LARGE SCALE GENOMIC DNA]</scope>
    <source>
        <strain evidence="2 3">DSM 11270</strain>
    </source>
</reference>
<organism evidence="2 3">
    <name type="scientific">Desulfonispora thiosulfatigenes DSM 11270</name>
    <dbReference type="NCBI Taxonomy" id="656914"/>
    <lineage>
        <taxon>Bacteria</taxon>
        <taxon>Bacillati</taxon>
        <taxon>Bacillota</taxon>
        <taxon>Clostridia</taxon>
        <taxon>Eubacteriales</taxon>
        <taxon>Peptococcaceae</taxon>
        <taxon>Desulfonispora</taxon>
    </lineage>
</organism>
<protein>
    <recommendedName>
        <fullName evidence="4">DUF2269 domain-containing protein</fullName>
    </recommendedName>
</protein>
<evidence type="ECO:0000256" key="1">
    <source>
        <dbReference type="SAM" id="Phobius"/>
    </source>
</evidence>
<evidence type="ECO:0008006" key="4">
    <source>
        <dbReference type="Google" id="ProtNLM"/>
    </source>
</evidence>
<dbReference type="OrthoDB" id="156858at2"/>
<accession>A0A1W1UQW7</accession>